<dbReference type="AlphaFoldDB" id="A0AAV7MT05"/>
<accession>A0AAV7MT05</accession>
<name>A0AAV7MT05_PLEWA</name>
<keyword evidence="3" id="KW-1185">Reference proteome</keyword>
<protein>
    <recommendedName>
        <fullName evidence="4">Secreted protein</fullName>
    </recommendedName>
</protein>
<reference evidence="2" key="1">
    <citation type="journal article" date="2022" name="bioRxiv">
        <title>Sequencing and chromosome-scale assembly of the giantPleurodeles waltlgenome.</title>
        <authorList>
            <person name="Brown T."/>
            <person name="Elewa A."/>
            <person name="Iarovenko S."/>
            <person name="Subramanian E."/>
            <person name="Araus A.J."/>
            <person name="Petzold A."/>
            <person name="Susuki M."/>
            <person name="Suzuki K.-i.T."/>
            <person name="Hayashi T."/>
            <person name="Toyoda A."/>
            <person name="Oliveira C."/>
            <person name="Osipova E."/>
            <person name="Leigh N.D."/>
            <person name="Simon A."/>
            <person name="Yun M.H."/>
        </authorList>
    </citation>
    <scope>NUCLEOTIDE SEQUENCE</scope>
    <source>
        <strain evidence="2">20211129_DDA</strain>
        <tissue evidence="2">Liver</tissue>
    </source>
</reference>
<feature type="chain" id="PRO_5043709224" description="Secreted protein" evidence="1">
    <location>
        <begin position="22"/>
        <end position="91"/>
    </location>
</feature>
<keyword evidence="1" id="KW-0732">Signal</keyword>
<evidence type="ECO:0000313" key="2">
    <source>
        <dbReference type="EMBL" id="KAJ1103415.1"/>
    </source>
</evidence>
<feature type="signal peptide" evidence="1">
    <location>
        <begin position="1"/>
        <end position="21"/>
    </location>
</feature>
<dbReference type="Proteomes" id="UP001066276">
    <property type="component" value="Chromosome 9"/>
</dbReference>
<gene>
    <name evidence="2" type="ORF">NDU88_000838</name>
</gene>
<evidence type="ECO:0000313" key="3">
    <source>
        <dbReference type="Proteomes" id="UP001066276"/>
    </source>
</evidence>
<evidence type="ECO:0000256" key="1">
    <source>
        <dbReference type="SAM" id="SignalP"/>
    </source>
</evidence>
<organism evidence="2 3">
    <name type="scientific">Pleurodeles waltl</name>
    <name type="common">Iberian ribbed newt</name>
    <dbReference type="NCBI Taxonomy" id="8319"/>
    <lineage>
        <taxon>Eukaryota</taxon>
        <taxon>Metazoa</taxon>
        <taxon>Chordata</taxon>
        <taxon>Craniata</taxon>
        <taxon>Vertebrata</taxon>
        <taxon>Euteleostomi</taxon>
        <taxon>Amphibia</taxon>
        <taxon>Batrachia</taxon>
        <taxon>Caudata</taxon>
        <taxon>Salamandroidea</taxon>
        <taxon>Salamandridae</taxon>
        <taxon>Pleurodelinae</taxon>
        <taxon>Pleurodeles</taxon>
    </lineage>
</organism>
<comment type="caution">
    <text evidence="2">The sequence shown here is derived from an EMBL/GenBank/DDBJ whole genome shotgun (WGS) entry which is preliminary data.</text>
</comment>
<sequence>MFLCVAWTPLLLHLLFRPLVGLSRVVPYVLRKPAQALVTALALSGAVGVWGLRCWRGSRGTCAVDWVADLRSGALENSKPLQASHLVCSVA</sequence>
<proteinExistence type="predicted"/>
<evidence type="ECO:0008006" key="4">
    <source>
        <dbReference type="Google" id="ProtNLM"/>
    </source>
</evidence>
<dbReference type="EMBL" id="JANPWB010000013">
    <property type="protein sequence ID" value="KAJ1103415.1"/>
    <property type="molecule type" value="Genomic_DNA"/>
</dbReference>